<dbReference type="SMART" id="SM00382">
    <property type="entry name" value="AAA"/>
    <property type="match status" value="1"/>
</dbReference>
<sequence>MADSHDLALVLKSHIPIVVIETREELRAVDLIQSMKFRMGVPVYKWTVTEGLQRIDLMDFEAQRLNSEPDQVLGNIKAGRNAGVFILLDFHPYLNDPMHIRLLKDIALGYSKTQQTIVLISHEIDIPPELKNFSARVEVELPDGDALREIVSGIAEEWKKKTRKKVKANPKSFDALVNNLSGLTHSEARRLARTAIYDDGCITPGDIPAVMQAKYNLLSKEGMLHFELDTETFSNVGGFSKLKTWLRQRQPAFEGNVAGLDMPKGILLLGVQGCGKSLAAKAVAGVLGIPLLRIDFAAMFNKYHGETEKNLRESLQAAEVMSPCVLWIDELEKGISISDSDGGTSKRVLGTFLTWMAEKKKPIFLVATANDIESLPPELIRKGRFDEIFFVDLPDSMTRALIYEIHLRRREYESSQFDLKRLAEASVGFSGAEIEQSVVSAIYSAHAQQSDLNNNHVLQEIKTTKSLSVVMEEKITALRQWATDRTVPVD</sequence>
<dbReference type="Pfam" id="PF00004">
    <property type="entry name" value="AAA"/>
    <property type="match status" value="1"/>
</dbReference>
<keyword evidence="5" id="KW-0067">ATP-binding</keyword>
<evidence type="ECO:0000259" key="8">
    <source>
        <dbReference type="SMART" id="SM00382"/>
    </source>
</evidence>
<dbReference type="InterPro" id="IPR003959">
    <property type="entry name" value="ATPase_AAA_core"/>
</dbReference>
<proteinExistence type="inferred from homology"/>
<dbReference type="InterPro" id="IPR052381">
    <property type="entry name" value="AAA_domain_protein"/>
</dbReference>
<keyword evidence="2" id="KW-0150">Chloroplast</keyword>
<dbReference type="EMBL" id="UOFR01000038">
    <property type="protein sequence ID" value="VAW96379.1"/>
    <property type="molecule type" value="Genomic_DNA"/>
</dbReference>
<evidence type="ECO:0000256" key="4">
    <source>
        <dbReference type="ARBA" id="ARBA00022741"/>
    </source>
</evidence>
<keyword evidence="3" id="KW-0934">Plastid</keyword>
<feature type="domain" description="AAA+ ATPase" evidence="8">
    <location>
        <begin position="262"/>
        <end position="395"/>
    </location>
</feature>
<dbReference type="Gene3D" id="1.10.8.60">
    <property type="match status" value="1"/>
</dbReference>
<comment type="similarity">
    <text evidence="6">Belongs to the AAA ATPase family. Highly divergent.</text>
</comment>
<dbReference type="InterPro" id="IPR003593">
    <property type="entry name" value="AAA+_ATPase"/>
</dbReference>
<name>A0A3B1ADK2_9ZZZZ</name>
<evidence type="ECO:0000256" key="5">
    <source>
        <dbReference type="ARBA" id="ARBA00022840"/>
    </source>
</evidence>
<dbReference type="SUPFAM" id="SSF52540">
    <property type="entry name" value="P-loop containing nucleoside triphosphate hydrolases"/>
    <property type="match status" value="2"/>
</dbReference>
<dbReference type="AlphaFoldDB" id="A0A3B1ADK2"/>
<evidence type="ECO:0000256" key="1">
    <source>
        <dbReference type="ARBA" id="ARBA00004229"/>
    </source>
</evidence>
<dbReference type="GO" id="GO:0005524">
    <property type="term" value="F:ATP binding"/>
    <property type="evidence" value="ECO:0007669"/>
    <property type="project" value="UniProtKB-KW"/>
</dbReference>
<protein>
    <recommendedName>
        <fullName evidence="7">Uncharacterized AAA domain-containing protein ycf46</fullName>
    </recommendedName>
</protein>
<organism evidence="9">
    <name type="scientific">hydrothermal vent metagenome</name>
    <dbReference type="NCBI Taxonomy" id="652676"/>
    <lineage>
        <taxon>unclassified sequences</taxon>
        <taxon>metagenomes</taxon>
        <taxon>ecological metagenomes</taxon>
    </lineage>
</organism>
<dbReference type="InterPro" id="IPR027417">
    <property type="entry name" value="P-loop_NTPase"/>
</dbReference>
<evidence type="ECO:0000256" key="7">
    <source>
        <dbReference type="ARBA" id="ARBA00040480"/>
    </source>
</evidence>
<gene>
    <name evidence="9" type="ORF">MNBD_GAMMA21-1005</name>
</gene>
<dbReference type="PANTHER" id="PTHR42960">
    <property type="entry name" value="YCF46 PROTEIN"/>
    <property type="match status" value="1"/>
</dbReference>
<evidence type="ECO:0000256" key="2">
    <source>
        <dbReference type="ARBA" id="ARBA00022528"/>
    </source>
</evidence>
<evidence type="ECO:0000256" key="6">
    <source>
        <dbReference type="ARBA" id="ARBA00038088"/>
    </source>
</evidence>
<evidence type="ECO:0000256" key="3">
    <source>
        <dbReference type="ARBA" id="ARBA00022640"/>
    </source>
</evidence>
<dbReference type="PANTHER" id="PTHR42960:SF1">
    <property type="entry name" value="YCF46 PROTEIN"/>
    <property type="match status" value="1"/>
</dbReference>
<dbReference type="GO" id="GO:0009507">
    <property type="term" value="C:chloroplast"/>
    <property type="evidence" value="ECO:0007669"/>
    <property type="project" value="UniProtKB-SubCell"/>
</dbReference>
<accession>A0A3B1ADK2</accession>
<comment type="subcellular location">
    <subcellularLocation>
        <location evidence="1">Plastid</location>
        <location evidence="1">Chloroplast</location>
    </subcellularLocation>
</comment>
<reference evidence="9" key="1">
    <citation type="submission" date="2018-06" db="EMBL/GenBank/DDBJ databases">
        <authorList>
            <person name="Zhirakovskaya E."/>
        </authorList>
    </citation>
    <scope>NUCLEOTIDE SEQUENCE</scope>
</reference>
<keyword evidence="4" id="KW-0547">Nucleotide-binding</keyword>
<dbReference type="Gene3D" id="3.40.50.300">
    <property type="entry name" value="P-loop containing nucleotide triphosphate hydrolases"/>
    <property type="match status" value="1"/>
</dbReference>
<evidence type="ECO:0000313" key="9">
    <source>
        <dbReference type="EMBL" id="VAW96379.1"/>
    </source>
</evidence>
<dbReference type="GO" id="GO:0016887">
    <property type="term" value="F:ATP hydrolysis activity"/>
    <property type="evidence" value="ECO:0007669"/>
    <property type="project" value="InterPro"/>
</dbReference>